<dbReference type="EMBL" id="JAVHJO010000008">
    <property type="protein sequence ID" value="KAK6538266.1"/>
    <property type="molecule type" value="Genomic_DNA"/>
</dbReference>
<comment type="caution">
    <text evidence="3">The sequence shown here is derived from an EMBL/GenBank/DDBJ whole genome shotgun (WGS) entry which is preliminary data.</text>
</comment>
<feature type="region of interest" description="Disordered" evidence="1">
    <location>
        <begin position="86"/>
        <end position="126"/>
    </location>
</feature>
<evidence type="ECO:0000256" key="2">
    <source>
        <dbReference type="SAM" id="SignalP"/>
    </source>
</evidence>
<feature type="chain" id="PRO_5043799277" evidence="2">
    <location>
        <begin position="25"/>
        <end position="1179"/>
    </location>
</feature>
<evidence type="ECO:0000313" key="3">
    <source>
        <dbReference type="EMBL" id="KAK6538266.1"/>
    </source>
</evidence>
<protein>
    <submittedName>
        <fullName evidence="3">Uncharacterized protein</fullName>
    </submittedName>
</protein>
<evidence type="ECO:0000256" key="1">
    <source>
        <dbReference type="SAM" id="MobiDB-lite"/>
    </source>
</evidence>
<feature type="signal peptide" evidence="2">
    <location>
        <begin position="1"/>
        <end position="24"/>
    </location>
</feature>
<dbReference type="Proteomes" id="UP001365542">
    <property type="component" value="Unassembled WGS sequence"/>
</dbReference>
<dbReference type="AlphaFoldDB" id="A0AAV9X9H7"/>
<organism evidence="3 4">
    <name type="scientific">Orbilia ellipsospora</name>
    <dbReference type="NCBI Taxonomy" id="2528407"/>
    <lineage>
        <taxon>Eukaryota</taxon>
        <taxon>Fungi</taxon>
        <taxon>Dikarya</taxon>
        <taxon>Ascomycota</taxon>
        <taxon>Pezizomycotina</taxon>
        <taxon>Orbiliomycetes</taxon>
        <taxon>Orbiliales</taxon>
        <taxon>Orbiliaceae</taxon>
        <taxon>Orbilia</taxon>
    </lineage>
</organism>
<evidence type="ECO:0000313" key="4">
    <source>
        <dbReference type="Proteomes" id="UP001365542"/>
    </source>
</evidence>
<feature type="region of interest" description="Disordered" evidence="1">
    <location>
        <begin position="230"/>
        <end position="265"/>
    </location>
</feature>
<sequence>MLRLIFRIYFYFRCSVIVFSYAQGIEKNDGDDSDELGFGLYYQEDTGPSNPNFLYDGVEETAGPPSPSFLSPDLFTLAETAVPQSSSLGSANSLEPKPDPSWFTKQDTSIKNTPNPKSTLSTDSTKGVTLSLDRSDRYAPRAGEKLAQTLLSDPELLSLYIEAFAKFEIEKFEQVHDNLLRTLFNDFTLTLPDASFLNAVRLLQQESVRTQTNLFLQQLCQAHKPLAEPTLDQLSSGDGDQSMIGSDEGTEGKDHGSKPSASPREPVLKALFESKAFELFKSDLSARVNPATTVEAALKTKSPLVLTRLLATNTDETTLGNYAWVTELIEAGYSIHEIAEILLQDANESPWIRYERHRDYSLAKWPVDLGHAIGCVHHYSNFPNDGKAPKQVADRLKDAPNREIIETEEIEELCGLAGITSNSAYPEPFKELVTFDEKNSIAAISYSTENTDVDTILARNINILERLCIATRRMQQSGLCCDSFTSTGVAPARERLSWDKSIFQKHSLLSATSAYETKKNLVVLENIKFTTLTWFYKRLVKLRLHLNSAERVDGGNAYATVDLKYKAIRRSAGGVERRLTHRTRIDYGKIFQRLRKILRHVDIMIDPDPVLDDTSSLVNPLEASRLKSLVHYISLGTQFLALALLSYNQGHVGLIKPFFLDTPQHTILLTGTNNPSLVLTLQQQASIQDDNNPEFPCLIMEPVNLTCMGDAIGDTILAVRYYNRQPAAVLEPSRGVGYIKFDLCASPDDILDTWGPGNFISQGDKLSRWICAIKIFGGYIYRSNDGNPPLFHWSASIGLADIPPTSFHPGTRIRIGAPVEVNSTCTIDMAEGWERSKCAFENIGVHGDYWKYDEAQLGAQAGNYVLLQANITRRKIPGTTLKQQILAQEKHGLIGYLNCLCGLQVSFCTGVSRRVPLRELIADLFPTIISLSFRRSPLRDELNDQYNPVNAFRNNTVQDYLDNIPPHVYGAVLSVIHKTLHGIRSTGIDPEGKFFSVAWFNAHGEPPVQCLRIVCNERKNSWVQVLADSEDCATFAYISPNCLVTSEIQCRGSSPLWCNATPLLETAVLQHNNTPSRPLGPLETNKTYFFKKMDSFLKVTVDRRATSSDVSLLFSPSKIPSKFVHRLYVTERNQWIRIREAAKSTAVDGVEEVVVLTNLENSLFRNRLSAIPTPPPPPL</sequence>
<reference evidence="3 4" key="1">
    <citation type="submission" date="2019-10" db="EMBL/GenBank/DDBJ databases">
        <authorList>
            <person name="Palmer J.M."/>
        </authorList>
    </citation>
    <scope>NUCLEOTIDE SEQUENCE [LARGE SCALE GENOMIC DNA]</scope>
    <source>
        <strain evidence="3 4">TWF694</strain>
    </source>
</reference>
<keyword evidence="4" id="KW-1185">Reference proteome</keyword>
<accession>A0AAV9X9H7</accession>
<gene>
    <name evidence="3" type="ORF">TWF694_011145</name>
</gene>
<keyword evidence="2" id="KW-0732">Signal</keyword>
<name>A0AAV9X9H7_9PEZI</name>
<feature type="compositionally biased region" description="Polar residues" evidence="1">
    <location>
        <begin position="103"/>
        <end position="126"/>
    </location>
</feature>
<proteinExistence type="predicted"/>